<evidence type="ECO:0000313" key="8">
    <source>
        <dbReference type="Proteomes" id="UP001174136"/>
    </source>
</evidence>
<name>A0AA47M418_MERPO</name>
<keyword evidence="2 3" id="KW-0067">ATP-binding</keyword>
<dbReference type="EMBL" id="JAOPHQ010006017">
    <property type="protein sequence ID" value="KAK0133114.1"/>
    <property type="molecule type" value="Genomic_DNA"/>
</dbReference>
<dbReference type="PANTHER" id="PTHR24359:SF34">
    <property type="entry name" value="PROTEIN KINASE DOMAIN-CONTAINING PROTEIN"/>
    <property type="match status" value="1"/>
</dbReference>
<dbReference type="PROSITE" id="PS00107">
    <property type="entry name" value="PROTEIN_KINASE_ATP"/>
    <property type="match status" value="1"/>
</dbReference>
<dbReference type="InterPro" id="IPR011009">
    <property type="entry name" value="Kinase-like_dom_sf"/>
</dbReference>
<proteinExistence type="predicted"/>
<dbReference type="AlphaFoldDB" id="A0AA47M418"/>
<keyword evidence="1 3" id="KW-0547">Nucleotide-binding</keyword>
<keyword evidence="8" id="KW-1185">Reference proteome</keyword>
<dbReference type="PROSITE" id="PS50011">
    <property type="entry name" value="PROTEIN_KINASE_DOM"/>
    <property type="match status" value="1"/>
</dbReference>
<keyword evidence="5" id="KW-1133">Transmembrane helix</keyword>
<protein>
    <submittedName>
        <fullName evidence="7">Serine/threonine-protein kinase SBK1</fullName>
    </submittedName>
</protein>
<feature type="transmembrane region" description="Helical" evidence="5">
    <location>
        <begin position="6"/>
        <end position="28"/>
    </location>
</feature>
<dbReference type="InterPro" id="IPR000719">
    <property type="entry name" value="Prot_kinase_dom"/>
</dbReference>
<feature type="domain" description="Protein kinase" evidence="6">
    <location>
        <begin position="214"/>
        <end position="511"/>
    </location>
</feature>
<dbReference type="InterPro" id="IPR008271">
    <property type="entry name" value="Ser/Thr_kinase_AS"/>
</dbReference>
<evidence type="ECO:0000259" key="6">
    <source>
        <dbReference type="PROSITE" id="PS50011"/>
    </source>
</evidence>
<evidence type="ECO:0000256" key="1">
    <source>
        <dbReference type="ARBA" id="ARBA00022741"/>
    </source>
</evidence>
<reference evidence="7" key="1">
    <citation type="journal article" date="2023" name="Front. Mar. Sci.">
        <title>A new Merluccius polli reference genome to investigate the effects of global change in West African waters.</title>
        <authorList>
            <person name="Mateo J.L."/>
            <person name="Blanco-Fernandez C."/>
            <person name="Garcia-Vazquez E."/>
            <person name="Machado-Schiaffino G."/>
        </authorList>
    </citation>
    <scope>NUCLEOTIDE SEQUENCE</scope>
    <source>
        <strain evidence="7">C29</strain>
        <tissue evidence="7">Fin</tissue>
    </source>
</reference>
<dbReference type="Gene3D" id="1.10.510.10">
    <property type="entry name" value="Transferase(Phosphotransferase) domain 1"/>
    <property type="match status" value="1"/>
</dbReference>
<dbReference type="Pfam" id="PF00069">
    <property type="entry name" value="Pkinase"/>
    <property type="match status" value="1"/>
</dbReference>
<keyword evidence="7" id="KW-0418">Kinase</keyword>
<dbReference type="InterPro" id="IPR017441">
    <property type="entry name" value="Protein_kinase_ATP_BS"/>
</dbReference>
<dbReference type="GO" id="GO:0004674">
    <property type="term" value="F:protein serine/threonine kinase activity"/>
    <property type="evidence" value="ECO:0007669"/>
    <property type="project" value="TreeGrafter"/>
</dbReference>
<dbReference type="SMART" id="SM00220">
    <property type="entry name" value="S_TKc"/>
    <property type="match status" value="1"/>
</dbReference>
<keyword evidence="5" id="KW-0812">Transmembrane</keyword>
<dbReference type="FunFam" id="1.10.510.10:FF:000999">
    <property type="entry name" value="Si:dkey-8e10.3"/>
    <property type="match status" value="1"/>
</dbReference>
<gene>
    <name evidence="7" type="primary">sbk1_1</name>
    <name evidence="7" type="ORF">N1851_031518</name>
</gene>
<evidence type="ECO:0000256" key="3">
    <source>
        <dbReference type="PROSITE-ProRule" id="PRU10141"/>
    </source>
</evidence>
<keyword evidence="7" id="KW-0808">Transferase</keyword>
<dbReference type="PROSITE" id="PS00108">
    <property type="entry name" value="PROTEIN_KINASE_ST"/>
    <property type="match status" value="1"/>
</dbReference>
<dbReference type="PANTHER" id="PTHR24359">
    <property type="entry name" value="SERINE/THREONINE-PROTEIN KINASE SBK1"/>
    <property type="match status" value="1"/>
</dbReference>
<evidence type="ECO:0000313" key="7">
    <source>
        <dbReference type="EMBL" id="KAK0133114.1"/>
    </source>
</evidence>
<accession>A0AA47M418</accession>
<dbReference type="GO" id="GO:0005524">
    <property type="term" value="F:ATP binding"/>
    <property type="evidence" value="ECO:0007669"/>
    <property type="project" value="UniProtKB-UniRule"/>
</dbReference>
<keyword evidence="5" id="KW-0472">Membrane</keyword>
<feature type="compositionally biased region" description="Basic and acidic residues" evidence="4">
    <location>
        <begin position="537"/>
        <end position="548"/>
    </location>
</feature>
<dbReference type="Proteomes" id="UP001174136">
    <property type="component" value="Unassembled WGS sequence"/>
</dbReference>
<dbReference type="SUPFAM" id="SSF56112">
    <property type="entry name" value="Protein kinase-like (PK-like)"/>
    <property type="match status" value="1"/>
</dbReference>
<evidence type="ECO:0000256" key="2">
    <source>
        <dbReference type="ARBA" id="ARBA00022840"/>
    </source>
</evidence>
<comment type="caution">
    <text evidence="7">The sequence shown here is derived from an EMBL/GenBank/DDBJ whole genome shotgun (WGS) entry which is preliminary data.</text>
</comment>
<organism evidence="7 8">
    <name type="scientific">Merluccius polli</name>
    <name type="common">Benguela hake</name>
    <name type="synonym">Merluccius cadenati</name>
    <dbReference type="NCBI Taxonomy" id="89951"/>
    <lineage>
        <taxon>Eukaryota</taxon>
        <taxon>Metazoa</taxon>
        <taxon>Chordata</taxon>
        <taxon>Craniata</taxon>
        <taxon>Vertebrata</taxon>
        <taxon>Euteleostomi</taxon>
        <taxon>Actinopterygii</taxon>
        <taxon>Neopterygii</taxon>
        <taxon>Teleostei</taxon>
        <taxon>Neoteleostei</taxon>
        <taxon>Acanthomorphata</taxon>
        <taxon>Zeiogadaria</taxon>
        <taxon>Gadariae</taxon>
        <taxon>Gadiformes</taxon>
        <taxon>Gadoidei</taxon>
        <taxon>Merlucciidae</taxon>
        <taxon>Merluccius</taxon>
    </lineage>
</organism>
<feature type="region of interest" description="Disordered" evidence="4">
    <location>
        <begin position="513"/>
        <end position="548"/>
    </location>
</feature>
<sequence>MMSLVYIVMSLITNMISLVTSMLSLVYLMMSLVTNMMSLVTNMMSLVFHMGQNRVFGARVRPVLSPRRQYGHYKSQLWVAKKLIIARCTTSDTGAIPFMCENIRDVNLLGKDTTSAVHHRKSDPVKDLWTQTLASPHTGLRLVWDAQDLKARRSDYVPAGAGMAGILLYRLDEEQSIYILRAMIELGHADGSLIDELMELTAQSLSQLEIKEHFNIIKEIGRGKYGKVLLVTHRCRGTPMALKVMPKSSTKLQGFLREYCISLHLSCHPCIVGLFGIAFQSAEHYGFAQELVIGRDLFAVIQPKVGIPESSVKRCAVQVASALEFIHSHGLVHRDVKPENILLLDSSCCQVKLADFGLAQKRGTMIRYITGTLPYMSPELCSRALREGQEVEEEDIMARPPPLSVEPSLDTWAFGVVIFCILTGYFPWERCTDADDFYQEFADWCDIKEKEKEEEEGDEELRALELEEEVPPLWRKFTPEAMKMFSKLLAPEVERRTTVGEVRAYVEKDWLKKPQQQQAPEKDKVNPNAATTSNEARVIEDREKPNKT</sequence>
<feature type="binding site" evidence="3">
    <location>
        <position position="243"/>
    </location>
    <ligand>
        <name>ATP</name>
        <dbReference type="ChEBI" id="CHEBI:30616"/>
    </ligand>
</feature>
<evidence type="ECO:0000256" key="4">
    <source>
        <dbReference type="SAM" id="MobiDB-lite"/>
    </source>
</evidence>
<evidence type="ECO:0000256" key="5">
    <source>
        <dbReference type="SAM" id="Phobius"/>
    </source>
</evidence>